<dbReference type="InterPro" id="IPR032466">
    <property type="entry name" value="Metal_Hydrolase"/>
</dbReference>
<dbReference type="Gene3D" id="3.30.110.90">
    <property type="entry name" value="Amidohydrolase"/>
    <property type="match status" value="1"/>
</dbReference>
<name>A0A0M9ELK8_FUSLA</name>
<reference evidence="2 3" key="1">
    <citation type="submission" date="2015-04" db="EMBL/GenBank/DDBJ databases">
        <title>The draft genome sequence of Fusarium langsethiae, a T-2/HT-2 mycotoxin producer.</title>
        <authorList>
            <person name="Lysoe E."/>
            <person name="Divon H.H."/>
            <person name="Terzi V."/>
            <person name="Orru L."/>
            <person name="Lamontanara A."/>
            <person name="Kolseth A.-K."/>
            <person name="Frandsen R.J."/>
            <person name="Nielsen K."/>
            <person name="Thrane U."/>
        </authorList>
    </citation>
    <scope>NUCLEOTIDE SEQUENCE [LARGE SCALE GENOMIC DNA]</scope>
    <source>
        <strain evidence="2 3">Fl201059</strain>
    </source>
</reference>
<gene>
    <name evidence="2" type="ORF">FLAG1_12102</name>
</gene>
<keyword evidence="2" id="KW-0378">Hydrolase</keyword>
<dbReference type="InterPro" id="IPR051781">
    <property type="entry name" value="Metallo-dep_Hydrolase"/>
</dbReference>
<proteinExistence type="predicted"/>
<dbReference type="SUPFAM" id="SSF51556">
    <property type="entry name" value="Metallo-dependent hydrolases"/>
    <property type="match status" value="1"/>
</dbReference>
<comment type="caution">
    <text evidence="2">The sequence shown here is derived from an EMBL/GenBank/DDBJ whole genome shotgun (WGS) entry which is preliminary data.</text>
</comment>
<dbReference type="InterPro" id="IPR011059">
    <property type="entry name" value="Metal-dep_hydrolase_composite"/>
</dbReference>
<evidence type="ECO:0000313" key="2">
    <source>
        <dbReference type="EMBL" id="KPA35222.1"/>
    </source>
</evidence>
<feature type="domain" description="Amidohydrolase-related" evidence="1">
    <location>
        <begin position="75"/>
        <end position="367"/>
    </location>
</feature>
<dbReference type="AlphaFoldDB" id="A0A0M9ELK8"/>
<dbReference type="InterPro" id="IPR006680">
    <property type="entry name" value="Amidohydro-rel"/>
</dbReference>
<sequence>MTIHAISNIPIFNGRKIDTAVNITFQASPGDVISVTAEASEIASIDYVVDGRGCTLLPAFIDANIDTATTNADLPTFSAYGIGTVLDMSSARADVKAMRAESFSEIGLPTYLASGPIATAQANDGAQIHPRREIGVVQSPSAAESWVASLLNGPAKSDYIKVLVDLPGIDGPTLTALVHAAHRHGKLTVAHSFQTVGYSRALQAGFDIITLVPVNGLIETEMAKSIAARNMACIPTLCMARAMIPLLIREAGDGMKDLRFEYALANVKTLYDAGVRICAGTEANKISYVNIPIGESLHEEMGLLVQAGLSNVDVLRAATITPATVFGLGDRGEISLGKRADMVLVEGDPLEDITATRRIRKVWIGGVEIER</sequence>
<accession>A0A0M9ELK8</accession>
<dbReference type="GO" id="GO:0016810">
    <property type="term" value="F:hydrolase activity, acting on carbon-nitrogen (but not peptide) bonds"/>
    <property type="evidence" value="ECO:0007669"/>
    <property type="project" value="InterPro"/>
</dbReference>
<dbReference type="Gene3D" id="1.20.58.520">
    <property type="entry name" value="Amidohydrolase"/>
    <property type="match status" value="1"/>
</dbReference>
<dbReference type="SUPFAM" id="SSF51338">
    <property type="entry name" value="Composite domain of metallo-dependent hydrolases"/>
    <property type="match status" value="1"/>
</dbReference>
<dbReference type="EMBL" id="JXCE01001385">
    <property type="protein sequence ID" value="KPA35222.1"/>
    <property type="molecule type" value="Genomic_DNA"/>
</dbReference>
<organism evidence="2 3">
    <name type="scientific">Fusarium langsethiae</name>
    <dbReference type="NCBI Taxonomy" id="179993"/>
    <lineage>
        <taxon>Eukaryota</taxon>
        <taxon>Fungi</taxon>
        <taxon>Dikarya</taxon>
        <taxon>Ascomycota</taxon>
        <taxon>Pezizomycotina</taxon>
        <taxon>Sordariomycetes</taxon>
        <taxon>Hypocreomycetidae</taxon>
        <taxon>Hypocreales</taxon>
        <taxon>Nectriaceae</taxon>
        <taxon>Fusarium</taxon>
    </lineage>
</organism>
<evidence type="ECO:0000259" key="1">
    <source>
        <dbReference type="Pfam" id="PF01979"/>
    </source>
</evidence>
<protein>
    <submittedName>
        <fullName evidence="2">Amidohydrolase</fullName>
    </submittedName>
</protein>
<dbReference type="Gene3D" id="3.40.50.10910">
    <property type="entry name" value="Amidohydrolase"/>
    <property type="match status" value="1"/>
</dbReference>
<dbReference type="Proteomes" id="UP000037904">
    <property type="component" value="Unassembled WGS sequence"/>
</dbReference>
<dbReference type="PANTHER" id="PTHR43135:SF3">
    <property type="entry name" value="ALPHA-D-RIBOSE 1-METHYLPHOSPHONATE 5-TRIPHOSPHATE DIPHOSPHATASE"/>
    <property type="match status" value="1"/>
</dbReference>
<evidence type="ECO:0000313" key="3">
    <source>
        <dbReference type="Proteomes" id="UP000037904"/>
    </source>
</evidence>
<dbReference type="Pfam" id="PF01979">
    <property type="entry name" value="Amidohydro_1"/>
    <property type="match status" value="1"/>
</dbReference>
<dbReference type="Gene3D" id="2.30.40.10">
    <property type="entry name" value="Urease, subunit C, domain 1"/>
    <property type="match status" value="1"/>
</dbReference>
<keyword evidence="3" id="KW-1185">Reference proteome</keyword>
<dbReference type="PANTHER" id="PTHR43135">
    <property type="entry name" value="ALPHA-D-RIBOSE 1-METHYLPHOSPHONATE 5-TRIPHOSPHATE DIPHOSPHATASE"/>
    <property type="match status" value="1"/>
</dbReference>